<comment type="similarity">
    <text evidence="1">Belongs to the 'phage' integrase family.</text>
</comment>
<dbReference type="InterPro" id="IPR011010">
    <property type="entry name" value="DNA_brk_join_enz"/>
</dbReference>
<dbReference type="CDD" id="cd00397">
    <property type="entry name" value="DNA_BRE_C"/>
    <property type="match status" value="1"/>
</dbReference>
<dbReference type="PROSITE" id="PS51900">
    <property type="entry name" value="CB"/>
    <property type="match status" value="1"/>
</dbReference>
<accession>A0A2D1KMT5</accession>
<dbReference type="Gene3D" id="1.10.443.10">
    <property type="entry name" value="Intergrase catalytic core"/>
    <property type="match status" value="1"/>
</dbReference>
<dbReference type="GO" id="GO:0006310">
    <property type="term" value="P:DNA recombination"/>
    <property type="evidence" value="ECO:0007669"/>
    <property type="project" value="UniProtKB-KW"/>
</dbReference>
<dbReference type="PANTHER" id="PTHR30349:SF64">
    <property type="entry name" value="PROPHAGE INTEGRASE INTD-RELATED"/>
    <property type="match status" value="1"/>
</dbReference>
<gene>
    <name evidence="4" type="ORF">LC20004_05530</name>
</gene>
<dbReference type="KEGG" id="lcy:LC20004_05530"/>
<dbReference type="InterPro" id="IPR044068">
    <property type="entry name" value="CB"/>
</dbReference>
<dbReference type="PANTHER" id="PTHR30349">
    <property type="entry name" value="PHAGE INTEGRASE-RELATED"/>
    <property type="match status" value="1"/>
</dbReference>
<dbReference type="RefSeq" id="WP_010012979.1">
    <property type="nucleotide sequence ID" value="NZ_AEOS01000102.1"/>
</dbReference>
<dbReference type="AlphaFoldDB" id="A0A2D1KMT5"/>
<dbReference type="GO" id="GO:0003677">
    <property type="term" value="F:DNA binding"/>
    <property type="evidence" value="ECO:0007669"/>
    <property type="project" value="UniProtKB-UniRule"/>
</dbReference>
<dbReference type="Proteomes" id="UP000223559">
    <property type="component" value="Chromosome"/>
</dbReference>
<dbReference type="PROSITE" id="PS51898">
    <property type="entry name" value="TYR_RECOMBINASE"/>
    <property type="match status" value="1"/>
</dbReference>
<dbReference type="InterPro" id="IPR050090">
    <property type="entry name" value="Tyrosine_recombinase_XerCD"/>
</dbReference>
<evidence type="ECO:0000313" key="4">
    <source>
        <dbReference type="EMBL" id="ATO43401.1"/>
    </source>
</evidence>
<keyword evidence="3" id="KW-0233">DNA recombination</keyword>
<organism evidence="4 5">
    <name type="scientific">Loigolactobacillus coryniformis subsp. torquens DSM 20004 = KCTC 3535</name>
    <dbReference type="NCBI Taxonomy" id="1423822"/>
    <lineage>
        <taxon>Bacteria</taxon>
        <taxon>Bacillati</taxon>
        <taxon>Bacillota</taxon>
        <taxon>Bacilli</taxon>
        <taxon>Lactobacillales</taxon>
        <taxon>Lactobacillaceae</taxon>
        <taxon>Loigolactobacillus</taxon>
    </lineage>
</organism>
<protein>
    <submittedName>
        <fullName evidence="4">Uncharacterized protein</fullName>
    </submittedName>
</protein>
<dbReference type="Gene3D" id="1.10.150.130">
    <property type="match status" value="1"/>
</dbReference>
<reference evidence="4 5" key="1">
    <citation type="submission" date="2016-10" db="EMBL/GenBank/DDBJ databases">
        <title>The whole genome sequencing and assembly of L. cotyniformis subsp. torquens DSM 20004 strain.</title>
        <authorList>
            <person name="Park M.-K."/>
            <person name="Lee Y.-J."/>
            <person name="Yi H."/>
            <person name="Bahn Y.-S."/>
            <person name="Kim J.F."/>
            <person name="Lee D.-W."/>
        </authorList>
    </citation>
    <scope>NUCLEOTIDE SEQUENCE [LARGE SCALE GENOMIC DNA]</scope>
    <source>
        <strain evidence="4 5">DSM 20004</strain>
    </source>
</reference>
<dbReference type="InterPro" id="IPR010998">
    <property type="entry name" value="Integrase_recombinase_N"/>
</dbReference>
<dbReference type="OrthoDB" id="9801717at2"/>
<dbReference type="EMBL" id="CP017697">
    <property type="protein sequence ID" value="ATO43401.1"/>
    <property type="molecule type" value="Genomic_DNA"/>
</dbReference>
<evidence type="ECO:0000313" key="5">
    <source>
        <dbReference type="Proteomes" id="UP000223559"/>
    </source>
</evidence>
<keyword evidence="2" id="KW-0238">DNA-binding</keyword>
<proteinExistence type="inferred from homology"/>
<keyword evidence="5" id="KW-1185">Reference proteome</keyword>
<dbReference type="SUPFAM" id="SSF56349">
    <property type="entry name" value="DNA breaking-rejoining enzymes"/>
    <property type="match status" value="1"/>
</dbReference>
<evidence type="ECO:0000256" key="3">
    <source>
        <dbReference type="ARBA" id="ARBA00023172"/>
    </source>
</evidence>
<sequence length="341" mass="40296">MNETIKIPTVSEKWFNTKVRKFNRHKINEYLQHSPRLSPSTLTQYRSCLRIFARWIYDNCKNKKIVELKIRDGKAYQDWLISHNGSSSNTNVKMAAASELCEYIEKYYEEEYPTFRNPIRKGRERIIKTPRKEKKPLSPEEFELLVTTLKDREQFQRLCYLILTYQTACRRAESPQFSRIIANYTIDDAENYVDDYGVNHRYYLSNPIRCKGPGRLGKVRRFKISNDSMRYVRKWDAVRCERVKNLAIEDKAKGLFVRIDSRGVKDLTPAAFAYWFQYEFSDIIGRSIHPHDLRTSRATDLVVRENKPIEAVSIMMGHNSTETTEQYYVIDNHKDSDAVLL</sequence>
<dbReference type="InterPro" id="IPR013762">
    <property type="entry name" value="Integrase-like_cat_sf"/>
</dbReference>
<dbReference type="Pfam" id="PF00589">
    <property type="entry name" value="Phage_integrase"/>
    <property type="match status" value="1"/>
</dbReference>
<name>A0A2D1KMT5_9LACO</name>
<evidence type="ECO:0000256" key="1">
    <source>
        <dbReference type="ARBA" id="ARBA00008857"/>
    </source>
</evidence>
<dbReference type="InterPro" id="IPR002104">
    <property type="entry name" value="Integrase_catalytic"/>
</dbReference>
<dbReference type="GO" id="GO:0015074">
    <property type="term" value="P:DNA integration"/>
    <property type="evidence" value="ECO:0007669"/>
    <property type="project" value="InterPro"/>
</dbReference>
<evidence type="ECO:0000256" key="2">
    <source>
        <dbReference type="ARBA" id="ARBA00023125"/>
    </source>
</evidence>